<evidence type="ECO:0000313" key="3">
    <source>
        <dbReference type="EMBL" id="GKV37441.1"/>
    </source>
</evidence>
<dbReference type="Proteomes" id="UP001054252">
    <property type="component" value="Unassembled WGS sequence"/>
</dbReference>
<evidence type="ECO:0000313" key="4">
    <source>
        <dbReference type="Proteomes" id="UP001054252"/>
    </source>
</evidence>
<comment type="caution">
    <text evidence="3">The sequence shown here is derived from an EMBL/GenBank/DDBJ whole genome shotgun (WGS) entry which is preliminary data.</text>
</comment>
<dbReference type="PANTHER" id="PTHR11538">
    <property type="entry name" value="PHENYLALANYL-TRNA SYNTHETASE"/>
    <property type="match status" value="1"/>
</dbReference>
<reference evidence="3 4" key="1">
    <citation type="journal article" date="2021" name="Commun. Biol.">
        <title>The genome of Shorea leprosula (Dipterocarpaceae) highlights the ecological relevance of drought in aseasonal tropical rainforests.</title>
        <authorList>
            <person name="Ng K.K.S."/>
            <person name="Kobayashi M.J."/>
            <person name="Fawcett J.A."/>
            <person name="Hatakeyama M."/>
            <person name="Paape T."/>
            <person name="Ng C.H."/>
            <person name="Ang C.C."/>
            <person name="Tnah L.H."/>
            <person name="Lee C.T."/>
            <person name="Nishiyama T."/>
            <person name="Sese J."/>
            <person name="O'Brien M.J."/>
            <person name="Copetti D."/>
            <person name="Mohd Noor M.I."/>
            <person name="Ong R.C."/>
            <person name="Putra M."/>
            <person name="Sireger I.Z."/>
            <person name="Indrioko S."/>
            <person name="Kosugi Y."/>
            <person name="Izuno A."/>
            <person name="Isagi Y."/>
            <person name="Lee S.L."/>
            <person name="Shimizu K.K."/>
        </authorList>
    </citation>
    <scope>NUCLEOTIDE SEQUENCE [LARGE SCALE GENOMIC DNA]</scope>
    <source>
        <strain evidence="3">214</strain>
    </source>
</reference>
<feature type="domain" description="25S rRNA (uridine-N(3))-methyltransferase BMT5-like" evidence="2">
    <location>
        <begin position="30"/>
        <end position="103"/>
    </location>
</feature>
<evidence type="ECO:0000256" key="1">
    <source>
        <dbReference type="SAM" id="MobiDB-lite"/>
    </source>
</evidence>
<keyword evidence="4" id="KW-1185">Reference proteome</keyword>
<dbReference type="InterPro" id="IPR019446">
    <property type="entry name" value="BMT5-like"/>
</dbReference>
<feature type="region of interest" description="Disordered" evidence="1">
    <location>
        <begin position="401"/>
        <end position="456"/>
    </location>
</feature>
<dbReference type="GO" id="GO:0005737">
    <property type="term" value="C:cytoplasm"/>
    <property type="evidence" value="ECO:0007669"/>
    <property type="project" value="TreeGrafter"/>
</dbReference>
<dbReference type="AlphaFoldDB" id="A0AAV5LJ92"/>
<feature type="compositionally biased region" description="Low complexity" evidence="1">
    <location>
        <begin position="404"/>
        <end position="418"/>
    </location>
</feature>
<proteinExistence type="predicted"/>
<dbReference type="PANTHER" id="PTHR11538:SF26">
    <property type="entry name" value="FERREDOXIN-FOLD ANTICODON-BINDING DOMAIN-CONTAINING PROTEIN 1"/>
    <property type="match status" value="1"/>
</dbReference>
<sequence>MEEARKELGVDQKKEEEKWVTHYSSKHKILFVGEGDFSFSLSLAIAFGSGSNICATSLDSEDDVINKYKNAKSNLENLKKRGATILHGVDATKMKNHDDLKKRRKHRTLVSGFFSNASKMLQVNGEIHVNHKITHPFCCWNLEELASANFLDLIESVEFKIGDYRGYNNKRGSGSKCDEPFPLDLCNTYKFRFLNRAKNISRQLHYSPAQMQLQPNTSAFNYSYRKHIAAVNPFPLQPQLPYIVDAMNDCSWNFNTCSNAAFGRDINNPRQVELPCTISNLSSSPRSHIRRHGGLFSTNNAEPGSHINYPIQAGLLPRYHTTNVSHIQPRLELTSTICAGRDIEYRSQAGLQHTFPDFSWLHRDCIADMNHIRLQHTFPDFSWLHRDCITYMNHIQPHVGVAISPDPRGVPRGSPSRGRSGEEYSFPRGEDGGQFNFTGNFPLPVGLRGDPHPREK</sequence>
<accession>A0AAV5LJ92</accession>
<dbReference type="GO" id="GO:0070042">
    <property type="term" value="F:rRNA (uridine-N3-)-methyltransferase activity"/>
    <property type="evidence" value="ECO:0007669"/>
    <property type="project" value="InterPro"/>
</dbReference>
<dbReference type="GO" id="GO:0070475">
    <property type="term" value="P:rRNA base methylation"/>
    <property type="evidence" value="ECO:0007669"/>
    <property type="project" value="InterPro"/>
</dbReference>
<protein>
    <recommendedName>
        <fullName evidence="2">25S rRNA (uridine-N(3))-methyltransferase BMT5-like domain-containing protein</fullName>
    </recommendedName>
</protein>
<dbReference type="Pfam" id="PF10354">
    <property type="entry name" value="BMT5-like"/>
    <property type="match status" value="1"/>
</dbReference>
<gene>
    <name evidence="3" type="ORF">SLEP1_g45472</name>
</gene>
<dbReference type="EMBL" id="BPVZ01000122">
    <property type="protein sequence ID" value="GKV37441.1"/>
    <property type="molecule type" value="Genomic_DNA"/>
</dbReference>
<organism evidence="3 4">
    <name type="scientific">Rubroshorea leprosula</name>
    <dbReference type="NCBI Taxonomy" id="152421"/>
    <lineage>
        <taxon>Eukaryota</taxon>
        <taxon>Viridiplantae</taxon>
        <taxon>Streptophyta</taxon>
        <taxon>Embryophyta</taxon>
        <taxon>Tracheophyta</taxon>
        <taxon>Spermatophyta</taxon>
        <taxon>Magnoliopsida</taxon>
        <taxon>eudicotyledons</taxon>
        <taxon>Gunneridae</taxon>
        <taxon>Pentapetalae</taxon>
        <taxon>rosids</taxon>
        <taxon>malvids</taxon>
        <taxon>Malvales</taxon>
        <taxon>Dipterocarpaceae</taxon>
        <taxon>Rubroshorea</taxon>
    </lineage>
</organism>
<name>A0AAV5LJ92_9ROSI</name>
<evidence type="ECO:0000259" key="2">
    <source>
        <dbReference type="Pfam" id="PF10354"/>
    </source>
</evidence>